<dbReference type="Proteomes" id="UP000052268">
    <property type="component" value="Unassembled WGS sequence"/>
</dbReference>
<dbReference type="EMBL" id="JACU01000001">
    <property type="protein sequence ID" value="KMS60253.1"/>
    <property type="molecule type" value="Genomic_DNA"/>
</dbReference>
<feature type="transmembrane region" description="Helical" evidence="1">
    <location>
        <begin position="41"/>
        <end position="59"/>
    </location>
</feature>
<reference evidence="2 3" key="1">
    <citation type="journal article" date="2015" name="G3 (Bethesda)">
        <title>Insights into Ongoing Evolution of the Hexachlorocyclohexane Catabolic Pathway from Comparative Genomics of Ten Sphingomonadaceae Strains.</title>
        <authorList>
            <person name="Pearce S.L."/>
            <person name="Oakeshott J.G."/>
            <person name="Pandey G."/>
        </authorList>
    </citation>
    <scope>NUCLEOTIDE SEQUENCE [LARGE SCALE GENOMIC DNA]</scope>
    <source>
        <strain evidence="2 3">LL02</strain>
    </source>
</reference>
<dbReference type="RefSeq" id="WP_059149680.1">
    <property type="nucleotide sequence ID" value="NZ_KQ130452.1"/>
</dbReference>
<keyword evidence="1" id="KW-0812">Transmembrane</keyword>
<proteinExistence type="predicted"/>
<evidence type="ECO:0000313" key="3">
    <source>
        <dbReference type="Proteomes" id="UP000052268"/>
    </source>
</evidence>
<evidence type="ECO:0000256" key="1">
    <source>
        <dbReference type="SAM" id="Phobius"/>
    </source>
</evidence>
<keyword evidence="1" id="KW-1133">Transmembrane helix</keyword>
<feature type="transmembrane region" description="Helical" evidence="1">
    <location>
        <begin position="9"/>
        <end position="29"/>
    </location>
</feature>
<accession>A0A0J7YA84</accession>
<keyword evidence="3" id="KW-1185">Reference proteome</keyword>
<protein>
    <submittedName>
        <fullName evidence="2">Uncharacterized protein</fullName>
    </submittedName>
</protein>
<organism evidence="2 3">
    <name type="scientific">Novosphingobium barchaimii LL02</name>
    <dbReference type="NCBI Taxonomy" id="1114963"/>
    <lineage>
        <taxon>Bacteria</taxon>
        <taxon>Pseudomonadati</taxon>
        <taxon>Pseudomonadota</taxon>
        <taxon>Alphaproteobacteria</taxon>
        <taxon>Sphingomonadales</taxon>
        <taxon>Sphingomonadaceae</taxon>
        <taxon>Novosphingobium</taxon>
    </lineage>
</organism>
<dbReference type="PATRIC" id="fig|1114963.3.peg.155"/>
<sequence>MSDPAAARFAMIQVTRIFGVACVIAGMLMANGRLFAGAPVWIAYLILAIGLVGIFVIPVKMARKWRTPK</sequence>
<dbReference type="AlphaFoldDB" id="A0A0J7YA84"/>
<evidence type="ECO:0000313" key="2">
    <source>
        <dbReference type="EMBL" id="KMS60253.1"/>
    </source>
</evidence>
<name>A0A0J7YA84_9SPHN</name>
<comment type="caution">
    <text evidence="2">The sequence shown here is derived from an EMBL/GenBank/DDBJ whole genome shotgun (WGS) entry which is preliminary data.</text>
</comment>
<dbReference type="OrthoDB" id="7410112at2"/>
<gene>
    <name evidence="2" type="ORF">V474_00790</name>
</gene>
<keyword evidence="1" id="KW-0472">Membrane</keyword>